<evidence type="ECO:0000313" key="2">
    <source>
        <dbReference type="EMBL" id="PON68873.1"/>
    </source>
</evidence>
<sequence length="124" mass="14351">MQNHPSQLLSDYAPAETGETTNTETELDVPKSEKHNSLRHVEDSGHLLLAGIDTKKGPKSKEVMEMLEQNRGNAMLRYREKKKTRRQWFHSLKPLPQVVVVQNFTYSINIFINGYDFIVYFVLS</sequence>
<keyword evidence="3" id="KW-1185">Reference proteome</keyword>
<protein>
    <submittedName>
        <fullName evidence="2">Uncharacterized protein</fullName>
    </submittedName>
</protein>
<evidence type="ECO:0000313" key="3">
    <source>
        <dbReference type="Proteomes" id="UP000237105"/>
    </source>
</evidence>
<proteinExistence type="predicted"/>
<feature type="region of interest" description="Disordered" evidence="1">
    <location>
        <begin position="1"/>
        <end position="36"/>
    </location>
</feature>
<name>A0A2P5D6D4_PARAD</name>
<dbReference type="EMBL" id="JXTB01000059">
    <property type="protein sequence ID" value="PON68873.1"/>
    <property type="molecule type" value="Genomic_DNA"/>
</dbReference>
<reference evidence="3" key="1">
    <citation type="submission" date="2016-06" db="EMBL/GenBank/DDBJ databases">
        <title>Parallel loss of symbiosis genes in relatives of nitrogen-fixing non-legume Parasponia.</title>
        <authorList>
            <person name="Van Velzen R."/>
            <person name="Holmer R."/>
            <person name="Bu F."/>
            <person name="Rutten L."/>
            <person name="Van Zeijl A."/>
            <person name="Liu W."/>
            <person name="Santuari L."/>
            <person name="Cao Q."/>
            <person name="Sharma T."/>
            <person name="Shen D."/>
            <person name="Roswanjaya Y."/>
            <person name="Wardhani T."/>
            <person name="Kalhor M.S."/>
            <person name="Jansen J."/>
            <person name="Van den Hoogen J."/>
            <person name="Gungor B."/>
            <person name="Hartog M."/>
            <person name="Hontelez J."/>
            <person name="Verver J."/>
            <person name="Yang W.-C."/>
            <person name="Schijlen E."/>
            <person name="Repin R."/>
            <person name="Schilthuizen M."/>
            <person name="Schranz E."/>
            <person name="Heidstra R."/>
            <person name="Miyata K."/>
            <person name="Fedorova E."/>
            <person name="Kohlen W."/>
            <person name="Bisseling T."/>
            <person name="Smit S."/>
            <person name="Geurts R."/>
        </authorList>
    </citation>
    <scope>NUCLEOTIDE SEQUENCE [LARGE SCALE GENOMIC DNA]</scope>
    <source>
        <strain evidence="3">cv. WU1-14</strain>
    </source>
</reference>
<accession>A0A2P5D6D4</accession>
<evidence type="ECO:0000256" key="1">
    <source>
        <dbReference type="SAM" id="MobiDB-lite"/>
    </source>
</evidence>
<dbReference type="AlphaFoldDB" id="A0A2P5D6D4"/>
<gene>
    <name evidence="2" type="ORF">PanWU01x14_091900</name>
</gene>
<organism evidence="2 3">
    <name type="scientific">Parasponia andersonii</name>
    <name type="common">Sponia andersonii</name>
    <dbReference type="NCBI Taxonomy" id="3476"/>
    <lineage>
        <taxon>Eukaryota</taxon>
        <taxon>Viridiplantae</taxon>
        <taxon>Streptophyta</taxon>
        <taxon>Embryophyta</taxon>
        <taxon>Tracheophyta</taxon>
        <taxon>Spermatophyta</taxon>
        <taxon>Magnoliopsida</taxon>
        <taxon>eudicotyledons</taxon>
        <taxon>Gunneridae</taxon>
        <taxon>Pentapetalae</taxon>
        <taxon>rosids</taxon>
        <taxon>fabids</taxon>
        <taxon>Rosales</taxon>
        <taxon>Cannabaceae</taxon>
        <taxon>Parasponia</taxon>
    </lineage>
</organism>
<comment type="caution">
    <text evidence="2">The sequence shown here is derived from an EMBL/GenBank/DDBJ whole genome shotgun (WGS) entry which is preliminary data.</text>
</comment>
<dbReference type="Proteomes" id="UP000237105">
    <property type="component" value="Unassembled WGS sequence"/>
</dbReference>
<dbReference type="OrthoDB" id="153872at2759"/>